<keyword evidence="1" id="KW-0732">Signal</keyword>
<evidence type="ECO:0000256" key="1">
    <source>
        <dbReference type="SAM" id="SignalP"/>
    </source>
</evidence>
<name>A0A172XQK4_9FLAO</name>
<accession>A0A172XQK4</accession>
<gene>
    <name evidence="2" type="ORF">A0O34_01470</name>
</gene>
<protein>
    <submittedName>
        <fullName evidence="2">Uncharacterized protein</fullName>
    </submittedName>
</protein>
<dbReference type="RefSeq" id="WP_066750446.1">
    <property type="nucleotide sequence ID" value="NZ_CP015199.1"/>
</dbReference>
<organism evidence="2 3">
    <name type="scientific">Chryseobacterium glaciei</name>
    <dbReference type="NCBI Taxonomy" id="1685010"/>
    <lineage>
        <taxon>Bacteria</taxon>
        <taxon>Pseudomonadati</taxon>
        <taxon>Bacteroidota</taxon>
        <taxon>Flavobacteriia</taxon>
        <taxon>Flavobacteriales</taxon>
        <taxon>Weeksellaceae</taxon>
        <taxon>Chryseobacterium group</taxon>
        <taxon>Chryseobacterium</taxon>
    </lineage>
</organism>
<proteinExistence type="predicted"/>
<keyword evidence="3" id="KW-1185">Reference proteome</keyword>
<dbReference type="KEGG" id="chh:A0O34_01470"/>
<dbReference type="Proteomes" id="UP000077824">
    <property type="component" value="Chromosome"/>
</dbReference>
<feature type="signal peptide" evidence="1">
    <location>
        <begin position="1"/>
        <end position="18"/>
    </location>
</feature>
<dbReference type="OrthoDB" id="1272742at2"/>
<dbReference type="AlphaFoldDB" id="A0A172XQK4"/>
<reference evidence="2 3" key="1">
    <citation type="submission" date="2016-04" db="EMBL/GenBank/DDBJ databases">
        <title>Complete Genome Sequence of Chryseobacterium sp. IHBB 10212.</title>
        <authorList>
            <person name="Pal M."/>
            <person name="Swarnkar M.K."/>
            <person name="Kaushal K."/>
            <person name="Chhibber S."/>
            <person name="Singh A.K."/>
            <person name="Gulati A."/>
        </authorList>
    </citation>
    <scope>NUCLEOTIDE SEQUENCE [LARGE SCALE GENOMIC DNA]</scope>
    <source>
        <strain evidence="2 3">IHBB 10212</strain>
    </source>
</reference>
<sequence length="145" mass="16239">MKKLLYSLLIFASASLFAQKNTSTKFAIANDVVGSVEMFATKGNMLQGKGIPRTKAALPQNLKKYADLADNGLVEYKFIKGYEGLDRLTVAQINEMDSLPKETPVFIDGYEFKNPETKVYAEILNNKQIKEENGKKFLTFTTKAK</sequence>
<evidence type="ECO:0000313" key="3">
    <source>
        <dbReference type="Proteomes" id="UP000077824"/>
    </source>
</evidence>
<feature type="chain" id="PRO_5008003603" evidence="1">
    <location>
        <begin position="19"/>
        <end position="145"/>
    </location>
</feature>
<evidence type="ECO:0000313" key="2">
    <source>
        <dbReference type="EMBL" id="ANF49303.1"/>
    </source>
</evidence>
<dbReference type="EMBL" id="CP015199">
    <property type="protein sequence ID" value="ANF49303.1"/>
    <property type="molecule type" value="Genomic_DNA"/>
</dbReference>